<accession>A0A2H3FXI8</accession>
<gene>
    <name evidence="1" type="ORF">AU210_015248</name>
</gene>
<reference evidence="1 2" key="2">
    <citation type="journal article" date="2017" name="Sci. Rep.">
        <title>A mobile pathogenicity chromosome in Fusarium oxysporum for infection of multiple cucurbit species.</title>
        <authorList>
            <person name="van Dam P."/>
            <person name="Fokkens L."/>
            <person name="Ayukawa Y."/>
            <person name="van der Gragt M."/>
            <person name="Ter Horst A."/>
            <person name="Brankovics B."/>
            <person name="Houterman P.M."/>
            <person name="Arie T."/>
            <person name="Rep M."/>
        </authorList>
    </citation>
    <scope>NUCLEOTIDE SEQUENCE [LARGE SCALE GENOMIC DNA]</scope>
    <source>
        <strain evidence="1 2">Forc016</strain>
    </source>
</reference>
<proteinExistence type="predicted"/>
<comment type="caution">
    <text evidence="1">The sequence shown here is derived from an EMBL/GenBank/DDBJ whole genome shotgun (WGS) entry which is preliminary data.</text>
</comment>
<protein>
    <recommendedName>
        <fullName evidence="3">Coenzyme Q-binding protein COQ10 START domain-containing protein</fullName>
    </recommendedName>
</protein>
<dbReference type="Proteomes" id="UP000219602">
    <property type="component" value="Chromosome 13"/>
</dbReference>
<evidence type="ECO:0000313" key="1">
    <source>
        <dbReference type="EMBL" id="PCD23731.1"/>
    </source>
</evidence>
<evidence type="ECO:0008006" key="3">
    <source>
        <dbReference type="Google" id="ProtNLM"/>
    </source>
</evidence>
<dbReference type="EMBL" id="MABQ02000011">
    <property type="protein sequence ID" value="PCD23731.1"/>
    <property type="molecule type" value="Genomic_DNA"/>
</dbReference>
<sequence length="215" mass="24263">MSLSNGKITKGQPAVLGPPLPTPINGVNALSAFSISYSVMINAPALKCLEKLIDTNTWPYWNALTPRGAITKAPPITDQSTNDSELHEVISRPGYLYAGVDFTVDVHMNKNSKQRTNTAAETVDRVERFETDDGRLGYRVTWRYIGMPFFLSHNERIHEFIESVDPTSGEKVTEYIGWETYGGLAALIIKYTIYDRFRDSFQRWRDDFKAATETS</sequence>
<organism evidence="1 2">
    <name type="scientific">Fusarium oxysporum f. sp. radicis-cucumerinum</name>
    <dbReference type="NCBI Taxonomy" id="327505"/>
    <lineage>
        <taxon>Eukaryota</taxon>
        <taxon>Fungi</taxon>
        <taxon>Dikarya</taxon>
        <taxon>Ascomycota</taxon>
        <taxon>Pezizomycotina</taxon>
        <taxon>Sordariomycetes</taxon>
        <taxon>Hypocreomycetidae</taxon>
        <taxon>Hypocreales</taxon>
        <taxon>Nectriaceae</taxon>
        <taxon>Fusarium</taxon>
        <taxon>Fusarium oxysporum species complex</taxon>
    </lineage>
</organism>
<dbReference type="AlphaFoldDB" id="A0A2H3FXI8"/>
<reference evidence="1 2" key="1">
    <citation type="journal article" date="2016" name="Environ. Microbiol.">
        <title>Effector profiles distinguish formae speciales of Fusarium oxysporum.</title>
        <authorList>
            <person name="van Dam P."/>
            <person name="Fokkens L."/>
            <person name="Schmidt S.M."/>
            <person name="Linmans J.H."/>
            <person name="Kistler H.C."/>
            <person name="Ma L.J."/>
            <person name="Rep M."/>
        </authorList>
    </citation>
    <scope>NUCLEOTIDE SEQUENCE [LARGE SCALE GENOMIC DNA]</scope>
    <source>
        <strain evidence="1 2">Forc016</strain>
    </source>
</reference>
<evidence type="ECO:0000313" key="2">
    <source>
        <dbReference type="Proteomes" id="UP000219602"/>
    </source>
</evidence>
<name>A0A2H3FXI8_FUSOX</name>